<keyword evidence="2" id="KW-1185">Reference proteome</keyword>
<evidence type="ECO:0000313" key="2">
    <source>
        <dbReference type="Proteomes" id="UP000524404"/>
    </source>
</evidence>
<evidence type="ECO:0000313" key="1">
    <source>
        <dbReference type="EMBL" id="MBB6001450.1"/>
    </source>
</evidence>
<sequence length="261" mass="30819">MKPIDYFKLQSKNLHKDYKTQTSFFDTTLSRNLYRYNPKYFDIDRLIIDDEVDENNFTLMKAQHIIAQWVGFSKWTEMLKASDIELELAKLLFDNMDKISVEEWNDYIFNVESDNNITFDLEGRLEVFKQVFAHVDGHLSLYTDYRLNSTQKLVTKSESPHQVITKPVVKITSLPLEKQVRDEFIEKAKSVFETVMLRMKPHHPEIIRKLWNPEFYVDKVLVSNDMLPIDREYALSMIDTFLVHDVLELAIQADKIAVSLN</sequence>
<dbReference type="EMBL" id="JACHKT010000001">
    <property type="protein sequence ID" value="MBB6001450.1"/>
    <property type="molecule type" value="Genomic_DNA"/>
</dbReference>
<dbReference type="AlphaFoldDB" id="A0A841EMA9"/>
<name>A0A841EMA9_9BACT</name>
<gene>
    <name evidence="1" type="ORF">HNP25_000089</name>
</gene>
<proteinExistence type="predicted"/>
<organism evidence="1 2">
    <name type="scientific">Arcicella rosea</name>
    <dbReference type="NCBI Taxonomy" id="502909"/>
    <lineage>
        <taxon>Bacteria</taxon>
        <taxon>Pseudomonadati</taxon>
        <taxon>Bacteroidota</taxon>
        <taxon>Cytophagia</taxon>
        <taxon>Cytophagales</taxon>
        <taxon>Flectobacillaceae</taxon>
        <taxon>Arcicella</taxon>
    </lineage>
</organism>
<accession>A0A841EMA9</accession>
<comment type="caution">
    <text evidence="1">The sequence shown here is derived from an EMBL/GenBank/DDBJ whole genome shotgun (WGS) entry which is preliminary data.</text>
</comment>
<reference evidence="1 2" key="1">
    <citation type="submission" date="2020-08" db="EMBL/GenBank/DDBJ databases">
        <title>Functional genomics of gut bacteria from endangered species of beetles.</title>
        <authorList>
            <person name="Carlos-Shanley C."/>
        </authorList>
    </citation>
    <scope>NUCLEOTIDE SEQUENCE [LARGE SCALE GENOMIC DNA]</scope>
    <source>
        <strain evidence="1 2">S00070</strain>
    </source>
</reference>
<dbReference type="Proteomes" id="UP000524404">
    <property type="component" value="Unassembled WGS sequence"/>
</dbReference>
<dbReference type="RefSeq" id="WP_184128443.1">
    <property type="nucleotide sequence ID" value="NZ_JACHKT010000001.1"/>
</dbReference>
<protein>
    <submittedName>
        <fullName evidence="1">Uncharacterized protein</fullName>
    </submittedName>
</protein>